<comment type="caution">
    <text evidence="1">The sequence shown here is derived from an EMBL/GenBank/DDBJ whole genome shotgun (WGS) entry which is preliminary data.</text>
</comment>
<sequence length="153" mass="18291">MKIKSILRYKVQDESVYISKFSDYCKYYTLIGVENPIEPMPISTQLLISESSRLLHKNIKHEIFGRYISRRSIKPIPEYKFISGLLPITFEEEQYHFGDFHSIKTKRKSLFLISLQNSINLNIIYFEDYYPNSEELYQQVYNLIKTNKRDLDS</sequence>
<accession>A0AAE3M953</accession>
<dbReference type="EMBL" id="JAPDPJ010000102">
    <property type="protein sequence ID" value="MCW3789353.1"/>
    <property type="molecule type" value="Genomic_DNA"/>
</dbReference>
<name>A0AAE3M953_9BACT</name>
<protein>
    <submittedName>
        <fullName evidence="1">Uncharacterized protein</fullName>
    </submittedName>
</protein>
<reference evidence="1" key="1">
    <citation type="submission" date="2022-10" db="EMBL/GenBank/DDBJ databases">
        <authorList>
            <person name="Yu W.X."/>
        </authorList>
    </citation>
    <scope>NUCLEOTIDE SEQUENCE</scope>
    <source>
        <strain evidence="1">AAT</strain>
    </source>
</reference>
<keyword evidence="2" id="KW-1185">Reference proteome</keyword>
<evidence type="ECO:0000313" key="2">
    <source>
        <dbReference type="Proteomes" id="UP001209229"/>
    </source>
</evidence>
<dbReference type="Proteomes" id="UP001209229">
    <property type="component" value="Unassembled WGS sequence"/>
</dbReference>
<dbReference type="AlphaFoldDB" id="A0AAE3M953"/>
<gene>
    <name evidence="1" type="ORF">OM075_23020</name>
</gene>
<dbReference type="RefSeq" id="WP_301192908.1">
    <property type="nucleotide sequence ID" value="NZ_JAPDPJ010000102.1"/>
</dbReference>
<organism evidence="1 2">
    <name type="scientific">Plebeiibacterium sediminum</name>
    <dbReference type="NCBI Taxonomy" id="2992112"/>
    <lineage>
        <taxon>Bacteria</taxon>
        <taxon>Pseudomonadati</taxon>
        <taxon>Bacteroidota</taxon>
        <taxon>Bacteroidia</taxon>
        <taxon>Marinilabiliales</taxon>
        <taxon>Marinilabiliaceae</taxon>
        <taxon>Plebeiibacterium</taxon>
    </lineage>
</organism>
<proteinExistence type="predicted"/>
<evidence type="ECO:0000313" key="1">
    <source>
        <dbReference type="EMBL" id="MCW3789353.1"/>
    </source>
</evidence>